<name>A0A328EDV0_9ASTE</name>
<dbReference type="Proteomes" id="UP000249390">
    <property type="component" value="Unassembled WGS sequence"/>
</dbReference>
<protein>
    <submittedName>
        <fullName evidence="1">Uncharacterized protein</fullName>
    </submittedName>
</protein>
<keyword evidence="2" id="KW-1185">Reference proteome</keyword>
<dbReference type="AlphaFoldDB" id="A0A328EDV0"/>
<organism evidence="1 2">
    <name type="scientific">Cuscuta australis</name>
    <dbReference type="NCBI Taxonomy" id="267555"/>
    <lineage>
        <taxon>Eukaryota</taxon>
        <taxon>Viridiplantae</taxon>
        <taxon>Streptophyta</taxon>
        <taxon>Embryophyta</taxon>
        <taxon>Tracheophyta</taxon>
        <taxon>Spermatophyta</taxon>
        <taxon>Magnoliopsida</taxon>
        <taxon>eudicotyledons</taxon>
        <taxon>Gunneridae</taxon>
        <taxon>Pentapetalae</taxon>
        <taxon>asterids</taxon>
        <taxon>lamiids</taxon>
        <taxon>Solanales</taxon>
        <taxon>Convolvulaceae</taxon>
        <taxon>Cuscuteae</taxon>
        <taxon>Cuscuta</taxon>
        <taxon>Cuscuta subgen. Grammica</taxon>
        <taxon>Cuscuta sect. Cleistogrammica</taxon>
    </lineage>
</organism>
<proteinExistence type="predicted"/>
<sequence length="177" mass="20431">MNWSVPFIEWMAWGQYWKDWCSELDVVRMAVSFLTVSAVICPWLMPRSWPKEQSVLVYILFLKAVNISVFFRWESSDISVAHVKELVKRAMCLGVYPFLESCEFFSVGYEELKRAFVNLCRFAVGGGSDDVTKILGRNHATAARNAIFSRWIISSRKIDMRDTEYKSNQSDGSSFLP</sequence>
<comment type="caution">
    <text evidence="1">The sequence shown here is derived from an EMBL/GenBank/DDBJ whole genome shotgun (WGS) entry which is preliminary data.</text>
</comment>
<evidence type="ECO:0000313" key="1">
    <source>
        <dbReference type="EMBL" id="RAL54631.1"/>
    </source>
</evidence>
<accession>A0A328EDV0</accession>
<gene>
    <name evidence="1" type="ORF">DM860_001759</name>
</gene>
<evidence type="ECO:0000313" key="2">
    <source>
        <dbReference type="Proteomes" id="UP000249390"/>
    </source>
</evidence>
<reference evidence="1 2" key="1">
    <citation type="submission" date="2018-06" db="EMBL/GenBank/DDBJ databases">
        <title>The Genome of Cuscuta australis (Dodder) Provides Insight into the Evolution of Plant Parasitism.</title>
        <authorList>
            <person name="Liu H."/>
        </authorList>
    </citation>
    <scope>NUCLEOTIDE SEQUENCE [LARGE SCALE GENOMIC DNA]</scope>
    <source>
        <strain evidence="2">cv. Yunnan</strain>
        <tissue evidence="1">Vines</tissue>
    </source>
</reference>
<dbReference type="EMBL" id="NQVE01000009">
    <property type="protein sequence ID" value="RAL54631.1"/>
    <property type="molecule type" value="Genomic_DNA"/>
</dbReference>